<dbReference type="PANTHER" id="PTHR33434">
    <property type="entry name" value="DEGV DOMAIN-CONTAINING PROTEIN DR_1986-RELATED"/>
    <property type="match status" value="1"/>
</dbReference>
<evidence type="ECO:0000313" key="3">
    <source>
        <dbReference type="EMBL" id="MCY1713938.1"/>
    </source>
</evidence>
<dbReference type="Proteomes" id="UP001082703">
    <property type="component" value="Unassembled WGS sequence"/>
</dbReference>
<dbReference type="Gene3D" id="3.40.50.10440">
    <property type="entry name" value="Dihydroxyacetone kinase, domain 1"/>
    <property type="match status" value="1"/>
</dbReference>
<dbReference type="InterPro" id="IPR050270">
    <property type="entry name" value="DegV_domain_contain"/>
</dbReference>
<comment type="caution">
    <text evidence="3">The sequence shown here is derived from an EMBL/GenBank/DDBJ whole genome shotgun (WGS) entry which is preliminary data.</text>
</comment>
<dbReference type="InterPro" id="IPR003797">
    <property type="entry name" value="DegV"/>
</dbReference>
<dbReference type="Gene3D" id="3.30.1180.10">
    <property type="match status" value="1"/>
</dbReference>
<reference evidence="3 4" key="1">
    <citation type="submission" date="2022-11" db="EMBL/GenBank/DDBJ databases">
        <authorList>
            <person name="Caiyu Z."/>
        </authorList>
    </citation>
    <scope>NUCLEOTIDE SEQUENCE [LARGE SCALE GENOMIC DNA]</scope>
    <source>
        <strain evidence="3 4">YR-4</strain>
    </source>
</reference>
<evidence type="ECO:0000256" key="2">
    <source>
        <dbReference type="ARBA" id="ARBA00023121"/>
    </source>
</evidence>
<name>A0ABT4BVH8_9FIRM</name>
<dbReference type="EMBL" id="JAPOHA010000005">
    <property type="protein sequence ID" value="MCY1713938.1"/>
    <property type="molecule type" value="Genomic_DNA"/>
</dbReference>
<dbReference type="RefSeq" id="WP_268057982.1">
    <property type="nucleotide sequence ID" value="NZ_JAPOHA010000005.1"/>
</dbReference>
<organism evidence="3 4">
    <name type="scientific">Caproiciproducens galactitolivorans</name>
    <dbReference type="NCBI Taxonomy" id="642589"/>
    <lineage>
        <taxon>Bacteria</taxon>
        <taxon>Bacillati</taxon>
        <taxon>Bacillota</taxon>
        <taxon>Clostridia</taxon>
        <taxon>Eubacteriales</taxon>
        <taxon>Acutalibacteraceae</taxon>
        <taxon>Caproiciproducens</taxon>
    </lineage>
</organism>
<dbReference type="Gene3D" id="2.20.28.50">
    <property type="entry name" value="degv family protein"/>
    <property type="match status" value="1"/>
</dbReference>
<evidence type="ECO:0000313" key="4">
    <source>
        <dbReference type="Proteomes" id="UP001082703"/>
    </source>
</evidence>
<accession>A0ABT4BVH8</accession>
<keyword evidence="2" id="KW-0446">Lipid-binding</keyword>
<gene>
    <name evidence="3" type="ORF">OUY18_06680</name>
</gene>
<dbReference type="SUPFAM" id="SSF82549">
    <property type="entry name" value="DAK1/DegV-like"/>
    <property type="match status" value="1"/>
</dbReference>
<dbReference type="Pfam" id="PF02645">
    <property type="entry name" value="DegV"/>
    <property type="match status" value="1"/>
</dbReference>
<sequence length="291" mass="32400">MNEYEIITDSTADLSPKLIEELDVQVIPMTFTIGDVSYINYPDERELSSHDFYERLRGGETSTTNQITPATFTEYFEPVLQSGRDVIYIGFSSGLSGTFNNARLTAEELSEKYPDRKVFAVDSLAASMGEGLLVYHAAQMRKKGASIVEVRDWLTENRGRLAHWFTVDDLNHLKRGGRVSGAAALVGTMLGIKPVLHVDSEGHLIPVEKIRGRRQSLDALIHHMELAAEEPEKQMIFVSHGDSPEDAEYIAKQVRKIFHVKSIEINPIGPVIGTHSGPGTIALFYLGKNRD</sequence>
<dbReference type="PROSITE" id="PS51482">
    <property type="entry name" value="DEGV"/>
    <property type="match status" value="1"/>
</dbReference>
<keyword evidence="4" id="KW-1185">Reference proteome</keyword>
<dbReference type="PANTHER" id="PTHR33434:SF3">
    <property type="entry name" value="DEGV DOMAIN-CONTAINING PROTEIN YITS"/>
    <property type="match status" value="1"/>
</dbReference>
<protein>
    <submittedName>
        <fullName evidence="3">DegV family protein</fullName>
    </submittedName>
</protein>
<dbReference type="NCBIfam" id="TIGR00762">
    <property type="entry name" value="DegV"/>
    <property type="match status" value="1"/>
</dbReference>
<comment type="function">
    <text evidence="1">May bind long-chain fatty acids, such as palmitate, and may play a role in lipid transport or fatty acid metabolism.</text>
</comment>
<proteinExistence type="predicted"/>
<evidence type="ECO:0000256" key="1">
    <source>
        <dbReference type="ARBA" id="ARBA00003238"/>
    </source>
</evidence>
<dbReference type="InterPro" id="IPR043168">
    <property type="entry name" value="DegV_C"/>
</dbReference>